<dbReference type="Gene3D" id="3.40.140.10">
    <property type="entry name" value="Cytidine Deaminase, domain 2"/>
    <property type="match status" value="1"/>
</dbReference>
<dbReference type="Proteomes" id="UP000001861">
    <property type="component" value="Unassembled WGS sequence"/>
</dbReference>
<accession>A8NSL7</accession>
<dbReference type="InterPro" id="IPR037518">
    <property type="entry name" value="MPN"/>
</dbReference>
<evidence type="ECO:0000256" key="1">
    <source>
        <dbReference type="ARBA" id="ARBA00007461"/>
    </source>
</evidence>
<dbReference type="RefSeq" id="XP_001836039.1">
    <property type="nucleotide sequence ID" value="XM_001835987.2"/>
</dbReference>
<comment type="caution">
    <text evidence="3">The sequence shown here is derived from an EMBL/GenBank/DDBJ whole genome shotgun (WGS) entry which is preliminary data.</text>
</comment>
<sequence>MGPAPNLTVASKAYLKIYFHAAKHLHQTINGVLLGNQTGGKIVVEDAIPLLHHWTSLSPMMEIGLDLAEQYAAEANLKIVGYYQGRAAVGDVGLGPVGEKITQRIKEKFADAFALTLDGEDFGTEKAALVVWTYTENQWRRIGSSGASPPFTSGSSIQLDSPDLPQKALSYVRDKSLHLQFGDFDDHLEDVKIDWIHNRECIPVE</sequence>
<dbReference type="InParanoid" id="A8NSL7"/>
<dbReference type="STRING" id="240176.A8NSL7"/>
<organism evidence="3 4">
    <name type="scientific">Coprinopsis cinerea (strain Okayama-7 / 130 / ATCC MYA-4618 / FGSC 9003)</name>
    <name type="common">Inky cap fungus</name>
    <name type="synonym">Hormographiella aspergillata</name>
    <dbReference type="NCBI Taxonomy" id="240176"/>
    <lineage>
        <taxon>Eukaryota</taxon>
        <taxon>Fungi</taxon>
        <taxon>Dikarya</taxon>
        <taxon>Basidiomycota</taxon>
        <taxon>Agaricomycotina</taxon>
        <taxon>Agaricomycetes</taxon>
        <taxon>Agaricomycetidae</taxon>
        <taxon>Agaricales</taxon>
        <taxon>Agaricineae</taxon>
        <taxon>Psathyrellaceae</taxon>
        <taxon>Coprinopsis</taxon>
    </lineage>
</organism>
<feature type="domain" description="MPN" evidence="2">
    <location>
        <begin position="7"/>
        <end position="138"/>
    </location>
</feature>
<dbReference type="VEuPathDB" id="FungiDB:CC1G_05032"/>
<dbReference type="CDD" id="cd08060">
    <property type="entry name" value="MPN_UPF0172"/>
    <property type="match status" value="1"/>
</dbReference>
<protein>
    <recommendedName>
        <fullName evidence="2">MPN domain-containing protein</fullName>
    </recommendedName>
</protein>
<dbReference type="EMBL" id="AACS02000008">
    <property type="protein sequence ID" value="EAU85815.1"/>
    <property type="molecule type" value="Genomic_DNA"/>
</dbReference>
<dbReference type="InterPro" id="IPR005366">
    <property type="entry name" value="EMC8/9"/>
</dbReference>
<dbReference type="PANTHER" id="PTHR12941:SF10">
    <property type="entry name" value="ER MEMBRANE PROTEIN COMPLEX SUBUNIT 8_9 HOMOLOG"/>
    <property type="match status" value="1"/>
</dbReference>
<dbReference type="KEGG" id="cci:CC1G_05032"/>
<dbReference type="PANTHER" id="PTHR12941">
    <property type="entry name" value="ER MEMBRANE PROTEIN COMPLEX"/>
    <property type="match status" value="1"/>
</dbReference>
<keyword evidence="4" id="KW-1185">Reference proteome</keyword>
<comment type="similarity">
    <text evidence="1">Belongs to the EMC8/EMC9 family.</text>
</comment>
<dbReference type="PROSITE" id="PS50249">
    <property type="entry name" value="MPN"/>
    <property type="match status" value="1"/>
</dbReference>
<dbReference type="OMA" id="PHCAING"/>
<dbReference type="GeneID" id="6012579"/>
<dbReference type="Pfam" id="PF03665">
    <property type="entry name" value="UPF0172"/>
    <property type="match status" value="1"/>
</dbReference>
<dbReference type="AlphaFoldDB" id="A8NSL7"/>
<name>A8NSL7_COPC7</name>
<reference evidence="3 4" key="1">
    <citation type="journal article" date="2010" name="Proc. Natl. Acad. Sci. U.S.A.">
        <title>Insights into evolution of multicellular fungi from the assembled chromosomes of the mushroom Coprinopsis cinerea (Coprinus cinereus).</title>
        <authorList>
            <person name="Stajich J.E."/>
            <person name="Wilke S.K."/>
            <person name="Ahren D."/>
            <person name="Au C.H."/>
            <person name="Birren B.W."/>
            <person name="Borodovsky M."/>
            <person name="Burns C."/>
            <person name="Canback B."/>
            <person name="Casselton L.A."/>
            <person name="Cheng C.K."/>
            <person name="Deng J."/>
            <person name="Dietrich F.S."/>
            <person name="Fargo D.C."/>
            <person name="Farman M.L."/>
            <person name="Gathman A.C."/>
            <person name="Goldberg J."/>
            <person name="Guigo R."/>
            <person name="Hoegger P.J."/>
            <person name="Hooker J.B."/>
            <person name="Huggins A."/>
            <person name="James T.Y."/>
            <person name="Kamada T."/>
            <person name="Kilaru S."/>
            <person name="Kodira C."/>
            <person name="Kues U."/>
            <person name="Kupfer D."/>
            <person name="Kwan H.S."/>
            <person name="Lomsadze A."/>
            <person name="Li W."/>
            <person name="Lilly W.W."/>
            <person name="Ma L.J."/>
            <person name="Mackey A.J."/>
            <person name="Manning G."/>
            <person name="Martin F."/>
            <person name="Muraguchi H."/>
            <person name="Natvig D.O."/>
            <person name="Palmerini H."/>
            <person name="Ramesh M.A."/>
            <person name="Rehmeyer C.J."/>
            <person name="Roe B.A."/>
            <person name="Shenoy N."/>
            <person name="Stanke M."/>
            <person name="Ter-Hovhannisyan V."/>
            <person name="Tunlid A."/>
            <person name="Velagapudi R."/>
            <person name="Vision T.J."/>
            <person name="Zeng Q."/>
            <person name="Zolan M.E."/>
            <person name="Pukkila P.J."/>
        </authorList>
    </citation>
    <scope>NUCLEOTIDE SEQUENCE [LARGE SCALE GENOMIC DNA]</scope>
    <source>
        <strain evidence="4">Okayama-7 / 130 / ATCC MYA-4618 / FGSC 9003</strain>
    </source>
</reference>
<dbReference type="eggNOG" id="KOG3289">
    <property type="taxonomic scope" value="Eukaryota"/>
</dbReference>
<dbReference type="OrthoDB" id="194468at2759"/>
<proteinExistence type="inferred from homology"/>
<dbReference type="GO" id="GO:0072546">
    <property type="term" value="C:EMC complex"/>
    <property type="evidence" value="ECO:0007669"/>
    <property type="project" value="InterPro"/>
</dbReference>
<evidence type="ECO:0000313" key="4">
    <source>
        <dbReference type="Proteomes" id="UP000001861"/>
    </source>
</evidence>
<evidence type="ECO:0000313" key="3">
    <source>
        <dbReference type="EMBL" id="EAU85815.1"/>
    </source>
</evidence>
<gene>
    <name evidence="3" type="ORF">CC1G_05032</name>
</gene>
<evidence type="ECO:0000259" key="2">
    <source>
        <dbReference type="PROSITE" id="PS50249"/>
    </source>
</evidence>